<keyword evidence="9" id="KW-1185">Reference proteome</keyword>
<feature type="transmembrane region" description="Helical" evidence="6">
    <location>
        <begin position="371"/>
        <end position="393"/>
    </location>
</feature>
<reference evidence="8 9" key="1">
    <citation type="submission" date="2024-10" db="EMBL/GenBank/DDBJ databases">
        <title>The Natural Products Discovery Center: Release of the First 8490 Sequenced Strains for Exploring Actinobacteria Biosynthetic Diversity.</title>
        <authorList>
            <person name="Kalkreuter E."/>
            <person name="Kautsar S.A."/>
            <person name="Yang D."/>
            <person name="Bader C.D."/>
            <person name="Teijaro C.N."/>
            <person name="Fluegel L."/>
            <person name="Davis C.M."/>
            <person name="Simpson J.R."/>
            <person name="Lauterbach L."/>
            <person name="Steele A.D."/>
            <person name="Gui C."/>
            <person name="Meng S."/>
            <person name="Li G."/>
            <person name="Viehrig K."/>
            <person name="Ye F."/>
            <person name="Su P."/>
            <person name="Kiefer A.F."/>
            <person name="Nichols A."/>
            <person name="Cepeda A.J."/>
            <person name="Yan W."/>
            <person name="Fan B."/>
            <person name="Jiang Y."/>
            <person name="Adhikari A."/>
            <person name="Zheng C.-J."/>
            <person name="Schuster L."/>
            <person name="Cowan T.M."/>
            <person name="Smanski M.J."/>
            <person name="Chevrette M.G."/>
            <person name="De Carvalho L.P.S."/>
            <person name="Shen B."/>
        </authorList>
    </citation>
    <scope>NUCLEOTIDE SEQUENCE [LARGE SCALE GENOMIC DNA]</scope>
    <source>
        <strain evidence="8 9">NPDC003029</strain>
    </source>
</reference>
<dbReference type="PROSITE" id="PS50850">
    <property type="entry name" value="MFS"/>
    <property type="match status" value="1"/>
</dbReference>
<dbReference type="InterPro" id="IPR011701">
    <property type="entry name" value="MFS"/>
</dbReference>
<protein>
    <submittedName>
        <fullName evidence="8">MFS transporter</fullName>
    </submittedName>
</protein>
<dbReference type="PANTHER" id="PTHR23521:SF3">
    <property type="entry name" value="MFS TRANSPORTER"/>
    <property type="match status" value="1"/>
</dbReference>
<evidence type="ECO:0000256" key="3">
    <source>
        <dbReference type="ARBA" id="ARBA00022989"/>
    </source>
</evidence>
<sequence>MSDNPPGRRPATTPRPGATGAAGAVGPVVIIGVFGVTLGITYPLFALMLERQGASGTVVGLNGAMTPLGMVLTAALIPAAVRRWGPWTVMVGASVGTSAMLSVLALTDSLGLWFVLRFALGACAVAMFILSETWISAIASDANRARLFTAYTSVLALGFCIGPAVLTVSGNAPGPALTVAVASPLLALWPLCTGRRRVPGMAASGAVPVGALARQLSVLLVAVLTVSVFDAVTLQFLPLYGEAAGLTSGQAAFALTALLIGQILFQFPLGWLADRLGARTALLLSLLVGALGALLLPFAVDGGPGWLYPTVALWGGIAFAGYPLVLTLLGEGLRGTSLLLANTAFAIVWGVGGVLGPPYTGAATDWLGADGMPWSLTALWLVALVVTAGAFAAGRGKAVVSDGGPGRDPVPTDAVAGRDQ</sequence>
<feature type="transmembrane region" description="Helical" evidence="6">
    <location>
        <begin position="172"/>
        <end position="192"/>
    </location>
</feature>
<feature type="transmembrane region" description="Helical" evidence="6">
    <location>
        <begin position="338"/>
        <end position="359"/>
    </location>
</feature>
<keyword evidence="3 6" id="KW-1133">Transmembrane helix</keyword>
<evidence type="ECO:0000313" key="9">
    <source>
        <dbReference type="Proteomes" id="UP001601976"/>
    </source>
</evidence>
<dbReference type="RefSeq" id="WP_355718545.1">
    <property type="nucleotide sequence ID" value="NZ_JBEXNP010000006.1"/>
</dbReference>
<evidence type="ECO:0000259" key="7">
    <source>
        <dbReference type="PROSITE" id="PS50850"/>
    </source>
</evidence>
<feature type="region of interest" description="Disordered" evidence="5">
    <location>
        <begin position="400"/>
        <end position="420"/>
    </location>
</feature>
<feature type="transmembrane region" description="Helical" evidence="6">
    <location>
        <begin position="252"/>
        <end position="273"/>
    </location>
</feature>
<feature type="domain" description="Major facilitator superfamily (MFS) profile" evidence="7">
    <location>
        <begin position="203"/>
        <end position="420"/>
    </location>
</feature>
<gene>
    <name evidence="8" type="ORF">ACFYWW_17750</name>
</gene>
<feature type="transmembrane region" description="Helical" evidence="6">
    <location>
        <begin position="84"/>
        <end position="106"/>
    </location>
</feature>
<dbReference type="InterPro" id="IPR047200">
    <property type="entry name" value="MFS_YcaD-like"/>
</dbReference>
<feature type="transmembrane region" description="Helical" evidence="6">
    <location>
        <begin position="112"/>
        <end position="135"/>
    </location>
</feature>
<dbReference type="Proteomes" id="UP001601976">
    <property type="component" value="Unassembled WGS sequence"/>
</dbReference>
<dbReference type="EMBL" id="JBIAPK010000005">
    <property type="protein sequence ID" value="MFF3340558.1"/>
    <property type="molecule type" value="Genomic_DNA"/>
</dbReference>
<accession>A0ABW6RGA1</accession>
<feature type="transmembrane region" description="Helical" evidence="6">
    <location>
        <begin position="218"/>
        <end position="240"/>
    </location>
</feature>
<evidence type="ECO:0000256" key="2">
    <source>
        <dbReference type="ARBA" id="ARBA00022692"/>
    </source>
</evidence>
<dbReference type="Pfam" id="PF07690">
    <property type="entry name" value="MFS_1"/>
    <property type="match status" value="1"/>
</dbReference>
<dbReference type="InterPro" id="IPR020846">
    <property type="entry name" value="MFS_dom"/>
</dbReference>
<dbReference type="PANTHER" id="PTHR23521">
    <property type="entry name" value="TRANSPORTER MFS SUPERFAMILY"/>
    <property type="match status" value="1"/>
</dbReference>
<feature type="transmembrane region" description="Helical" evidence="6">
    <location>
        <begin position="57"/>
        <end position="77"/>
    </location>
</feature>
<organism evidence="8 9">
    <name type="scientific">Streptomyces flavidovirens</name>
    <dbReference type="NCBI Taxonomy" id="67298"/>
    <lineage>
        <taxon>Bacteria</taxon>
        <taxon>Bacillati</taxon>
        <taxon>Actinomycetota</taxon>
        <taxon>Actinomycetes</taxon>
        <taxon>Kitasatosporales</taxon>
        <taxon>Streptomycetaceae</taxon>
        <taxon>Streptomyces</taxon>
    </lineage>
</organism>
<evidence type="ECO:0000256" key="6">
    <source>
        <dbReference type="SAM" id="Phobius"/>
    </source>
</evidence>
<dbReference type="SUPFAM" id="SSF103473">
    <property type="entry name" value="MFS general substrate transporter"/>
    <property type="match status" value="1"/>
</dbReference>
<keyword evidence="2 6" id="KW-0812">Transmembrane</keyword>
<proteinExistence type="predicted"/>
<evidence type="ECO:0000256" key="1">
    <source>
        <dbReference type="ARBA" id="ARBA00004651"/>
    </source>
</evidence>
<comment type="subcellular location">
    <subcellularLocation>
        <location evidence="1">Cell membrane</location>
        <topology evidence="1">Multi-pass membrane protein</topology>
    </subcellularLocation>
</comment>
<evidence type="ECO:0000256" key="4">
    <source>
        <dbReference type="ARBA" id="ARBA00023136"/>
    </source>
</evidence>
<feature type="transmembrane region" description="Helical" evidence="6">
    <location>
        <begin position="280"/>
        <end position="300"/>
    </location>
</feature>
<comment type="caution">
    <text evidence="8">The sequence shown here is derived from an EMBL/GenBank/DDBJ whole genome shotgun (WGS) entry which is preliminary data.</text>
</comment>
<feature type="transmembrane region" description="Helical" evidence="6">
    <location>
        <begin position="306"/>
        <end position="326"/>
    </location>
</feature>
<name>A0ABW6RGA1_9ACTN</name>
<feature type="transmembrane region" description="Helical" evidence="6">
    <location>
        <begin position="21"/>
        <end position="45"/>
    </location>
</feature>
<dbReference type="CDD" id="cd17477">
    <property type="entry name" value="MFS_YcaD_like"/>
    <property type="match status" value="1"/>
</dbReference>
<feature type="transmembrane region" description="Helical" evidence="6">
    <location>
        <begin position="147"/>
        <end position="166"/>
    </location>
</feature>
<dbReference type="InterPro" id="IPR036259">
    <property type="entry name" value="MFS_trans_sf"/>
</dbReference>
<evidence type="ECO:0000256" key="5">
    <source>
        <dbReference type="SAM" id="MobiDB-lite"/>
    </source>
</evidence>
<keyword evidence="4 6" id="KW-0472">Membrane</keyword>
<evidence type="ECO:0000313" key="8">
    <source>
        <dbReference type="EMBL" id="MFF3340558.1"/>
    </source>
</evidence>
<dbReference type="Gene3D" id="1.20.1250.20">
    <property type="entry name" value="MFS general substrate transporter like domains"/>
    <property type="match status" value="2"/>
</dbReference>